<sequence>MKKDGATPSAGKTEQVLSKLQAQSKPMTYDIELAETKGLAENGQLSETFDQVYTMYRKVFENYLIGQLDISDFDQKLQDSSLGYSPVEESEQTIYQKDSSLDTTYIYLRNNLHIERLSTEELEIFRNLKGDPEFLENDKLKAIVESSYPKVIPLYDREDKELETSYDPSGNPSVLNRALVFEVAYKVDFDGQGNIIDRENEVTKKEYLETIIIPEMTADFSHKLGDVPVAGLINDVI</sequence>
<evidence type="ECO:0000313" key="2">
    <source>
        <dbReference type="Proteomes" id="UP000673375"/>
    </source>
</evidence>
<name>A0ABS4CMY3_9ENTE</name>
<dbReference type="RefSeq" id="WP_209558337.1">
    <property type="nucleotide sequence ID" value="NZ_JAEDXU010000008.1"/>
</dbReference>
<evidence type="ECO:0008006" key="3">
    <source>
        <dbReference type="Google" id="ProtNLM"/>
    </source>
</evidence>
<accession>A0ABS4CMY3</accession>
<dbReference type="Proteomes" id="UP000673375">
    <property type="component" value="Unassembled WGS sequence"/>
</dbReference>
<evidence type="ECO:0000313" key="1">
    <source>
        <dbReference type="EMBL" id="MBP1047558.1"/>
    </source>
</evidence>
<protein>
    <recommendedName>
        <fullName evidence="3">Peptidylprolyl isomerase</fullName>
    </recommendedName>
</protein>
<comment type="caution">
    <text evidence="1">The sequence shown here is derived from an EMBL/GenBank/DDBJ whole genome shotgun (WGS) entry which is preliminary data.</text>
</comment>
<organism evidence="1 2">
    <name type="scientific">Enterococcus larvae</name>
    <dbReference type="NCBI Taxonomy" id="2794352"/>
    <lineage>
        <taxon>Bacteria</taxon>
        <taxon>Bacillati</taxon>
        <taxon>Bacillota</taxon>
        <taxon>Bacilli</taxon>
        <taxon>Lactobacillales</taxon>
        <taxon>Enterococcaceae</taxon>
        <taxon>Enterococcus</taxon>
    </lineage>
</organism>
<proteinExistence type="predicted"/>
<dbReference type="EMBL" id="JAEDXU010000008">
    <property type="protein sequence ID" value="MBP1047558.1"/>
    <property type="molecule type" value="Genomic_DNA"/>
</dbReference>
<gene>
    <name evidence="1" type="ORF">I6N96_14825</name>
</gene>
<reference evidence="1 2" key="1">
    <citation type="submission" date="2020-12" db="EMBL/GenBank/DDBJ databases">
        <title>Vagococcus allomyrinae sp. nov. and Enterococcus lavae sp. nov., isolated from the larvae of Allomyrina dichotoma.</title>
        <authorList>
            <person name="Lee S.D."/>
        </authorList>
    </citation>
    <scope>NUCLEOTIDE SEQUENCE [LARGE SCALE GENOMIC DNA]</scope>
    <source>
        <strain evidence="1 2">BWM-S5</strain>
    </source>
</reference>
<keyword evidence="2" id="KW-1185">Reference proteome</keyword>